<sequence>MKCRYHKNVLLLLAGVLVVSACGTLRNNRYQMHQDRAPDKNIDISQIPDAIPRNEPRSKYGNPRSYRVNGRTYRVMKSSQGYHARGIASWYGKKFHGHRTSSGETYNMYAMTAAHKELPLPTWVRVTHLGNGRSVIVKVNDRGPFHANRIIDLSWAAAKKLGITASGTGIVEIEALDPRDYQTRTAKINSTRKHASAPTLQYHLYLQAGAFISHNNAQLLQHKLQTALHIQNIRAVYNADKHLYRVRIGPLANVDEADRLAKQINQRGLATPHIVVD</sequence>
<dbReference type="GO" id="GO:0042834">
    <property type="term" value="F:peptidoglycan binding"/>
    <property type="evidence" value="ECO:0007669"/>
    <property type="project" value="InterPro"/>
</dbReference>
<dbReference type="InterPro" id="IPR007730">
    <property type="entry name" value="SPOR-like_dom"/>
</dbReference>
<dbReference type="PANTHER" id="PTHR34183:SF1">
    <property type="entry name" value="ENDOLYTIC PEPTIDOGLYCAN TRANSGLYCOSYLASE RLPA"/>
    <property type="match status" value="1"/>
</dbReference>
<gene>
    <name evidence="5" type="ORF">MNBD_GAMMA24-1884</name>
</gene>
<organism evidence="5">
    <name type="scientific">hydrothermal vent metagenome</name>
    <dbReference type="NCBI Taxonomy" id="652676"/>
    <lineage>
        <taxon>unclassified sequences</taxon>
        <taxon>metagenomes</taxon>
        <taxon>ecological metagenomes</taxon>
    </lineage>
</organism>
<protein>
    <submittedName>
        <fullName evidence="5">Septum-associated rare lipoprotein A</fullName>
    </submittedName>
</protein>
<keyword evidence="1" id="KW-0732">Signal</keyword>
<dbReference type="AlphaFoldDB" id="A0A3B1BVC7"/>
<dbReference type="Gene3D" id="2.40.40.10">
    <property type="entry name" value="RlpA-like domain"/>
    <property type="match status" value="1"/>
</dbReference>
<feature type="domain" description="SPOR" evidence="4">
    <location>
        <begin position="198"/>
        <end position="277"/>
    </location>
</feature>
<dbReference type="HAMAP" id="MF_02071">
    <property type="entry name" value="RlpA"/>
    <property type="match status" value="1"/>
</dbReference>
<evidence type="ECO:0000259" key="4">
    <source>
        <dbReference type="PROSITE" id="PS51724"/>
    </source>
</evidence>
<name>A0A3B1BVC7_9ZZZZ</name>
<evidence type="ECO:0000256" key="3">
    <source>
        <dbReference type="ARBA" id="ARBA00023316"/>
    </source>
</evidence>
<proteinExistence type="inferred from homology"/>
<reference evidence="5" key="1">
    <citation type="submission" date="2018-06" db="EMBL/GenBank/DDBJ databases">
        <authorList>
            <person name="Zhirakovskaya E."/>
        </authorList>
    </citation>
    <scope>NUCLEOTIDE SEQUENCE</scope>
</reference>
<dbReference type="InterPro" id="IPR034718">
    <property type="entry name" value="RlpA"/>
</dbReference>
<dbReference type="InterPro" id="IPR009009">
    <property type="entry name" value="RlpA-like_DPBB"/>
</dbReference>
<dbReference type="SUPFAM" id="SSF110997">
    <property type="entry name" value="Sporulation related repeat"/>
    <property type="match status" value="1"/>
</dbReference>
<dbReference type="Pfam" id="PF05036">
    <property type="entry name" value="SPOR"/>
    <property type="match status" value="1"/>
</dbReference>
<dbReference type="InterPro" id="IPR012997">
    <property type="entry name" value="RplA"/>
</dbReference>
<dbReference type="NCBIfam" id="TIGR00413">
    <property type="entry name" value="rlpA"/>
    <property type="match status" value="1"/>
</dbReference>
<dbReference type="CDD" id="cd22268">
    <property type="entry name" value="DPBB_RlpA-like"/>
    <property type="match status" value="1"/>
</dbReference>
<dbReference type="GO" id="GO:0071555">
    <property type="term" value="P:cell wall organization"/>
    <property type="evidence" value="ECO:0007669"/>
    <property type="project" value="UniProtKB-KW"/>
</dbReference>
<keyword evidence="5" id="KW-0449">Lipoprotein</keyword>
<evidence type="ECO:0000313" key="5">
    <source>
        <dbReference type="EMBL" id="VAX14690.1"/>
    </source>
</evidence>
<dbReference type="SUPFAM" id="SSF50685">
    <property type="entry name" value="Barwin-like endoglucanases"/>
    <property type="match status" value="1"/>
</dbReference>
<dbReference type="PROSITE" id="PS51257">
    <property type="entry name" value="PROKAR_LIPOPROTEIN"/>
    <property type="match status" value="1"/>
</dbReference>
<keyword evidence="2" id="KW-0456">Lyase</keyword>
<dbReference type="GO" id="GO:0016829">
    <property type="term" value="F:lyase activity"/>
    <property type="evidence" value="ECO:0007669"/>
    <property type="project" value="UniProtKB-KW"/>
</dbReference>
<dbReference type="PROSITE" id="PS51724">
    <property type="entry name" value="SPOR"/>
    <property type="match status" value="1"/>
</dbReference>
<dbReference type="InterPro" id="IPR036680">
    <property type="entry name" value="SPOR-like_sf"/>
</dbReference>
<dbReference type="GO" id="GO:0009279">
    <property type="term" value="C:cell outer membrane"/>
    <property type="evidence" value="ECO:0007669"/>
    <property type="project" value="TreeGrafter"/>
</dbReference>
<dbReference type="PANTHER" id="PTHR34183">
    <property type="entry name" value="ENDOLYTIC PEPTIDOGLYCAN TRANSGLYCOSYLASE RLPA"/>
    <property type="match status" value="1"/>
</dbReference>
<dbReference type="EMBL" id="UOFZ01000192">
    <property type="protein sequence ID" value="VAX14690.1"/>
    <property type="molecule type" value="Genomic_DNA"/>
</dbReference>
<dbReference type="Pfam" id="PF03330">
    <property type="entry name" value="DPBB_1"/>
    <property type="match status" value="1"/>
</dbReference>
<evidence type="ECO:0000256" key="2">
    <source>
        <dbReference type="ARBA" id="ARBA00023239"/>
    </source>
</evidence>
<accession>A0A3B1BVC7</accession>
<dbReference type="Gene3D" id="3.30.70.1070">
    <property type="entry name" value="Sporulation related repeat"/>
    <property type="match status" value="1"/>
</dbReference>
<dbReference type="InterPro" id="IPR036908">
    <property type="entry name" value="RlpA-like_sf"/>
</dbReference>
<evidence type="ECO:0000256" key="1">
    <source>
        <dbReference type="ARBA" id="ARBA00022729"/>
    </source>
</evidence>
<keyword evidence="3" id="KW-0961">Cell wall biogenesis/degradation</keyword>